<evidence type="ECO:0000313" key="11">
    <source>
        <dbReference type="EMBL" id="OAK61411.1"/>
    </source>
</evidence>
<dbReference type="HAMAP" id="MF_00169">
    <property type="entry name" value="AroQ"/>
    <property type="match status" value="1"/>
</dbReference>
<evidence type="ECO:0000256" key="9">
    <source>
        <dbReference type="PIRSR" id="PIRSR001399-1"/>
    </source>
</evidence>
<dbReference type="EC" id="4.2.1.10" evidence="6 8"/>
<evidence type="ECO:0000256" key="2">
    <source>
        <dbReference type="ARBA" id="ARBA00003924"/>
    </source>
</evidence>
<dbReference type="InterPro" id="IPR036441">
    <property type="entry name" value="DHquinase_II_sf"/>
</dbReference>
<gene>
    <name evidence="8" type="primary">aroQ</name>
    <name evidence="11" type="ORF">A3K87_21005</name>
</gene>
<dbReference type="PIRSF" id="PIRSF001399">
    <property type="entry name" value="DHquinase_II"/>
    <property type="match status" value="1"/>
</dbReference>
<dbReference type="AlphaFoldDB" id="A0AA91I9S6"/>
<keyword evidence="8" id="KW-0057">Aromatic amino acid biosynthesis</keyword>
<evidence type="ECO:0000313" key="12">
    <source>
        <dbReference type="Proteomes" id="UP000077852"/>
    </source>
</evidence>
<dbReference type="PANTHER" id="PTHR21272:SF3">
    <property type="entry name" value="CATABOLIC 3-DEHYDROQUINASE"/>
    <property type="match status" value="1"/>
</dbReference>
<reference evidence="11 12" key="1">
    <citation type="submission" date="2016-03" db="EMBL/GenBank/DDBJ databases">
        <title>Genome sequence of Variovorax paradoxus KB5.</title>
        <authorList>
            <person name="Jeong H."/>
            <person name="Hong C.E."/>
            <person name="Jo S.H."/>
            <person name="Park J.M."/>
        </authorList>
    </citation>
    <scope>NUCLEOTIDE SEQUENCE [LARGE SCALE GENOMIC DNA]</scope>
    <source>
        <strain evidence="11 12">KB5</strain>
    </source>
</reference>
<dbReference type="GO" id="GO:0008652">
    <property type="term" value="P:amino acid biosynthetic process"/>
    <property type="evidence" value="ECO:0007669"/>
    <property type="project" value="UniProtKB-KW"/>
</dbReference>
<comment type="pathway">
    <text evidence="3 8">Metabolic intermediate biosynthesis; chorismate biosynthesis; chorismate from D-erythrose 4-phosphate and phosphoenolpyruvate: step 3/7.</text>
</comment>
<dbReference type="SUPFAM" id="SSF52304">
    <property type="entry name" value="Type II 3-dehydroquinate dehydratase"/>
    <property type="match status" value="1"/>
</dbReference>
<dbReference type="NCBIfam" id="NF003806">
    <property type="entry name" value="PRK05395.1-3"/>
    <property type="match status" value="1"/>
</dbReference>
<dbReference type="GO" id="GO:0019631">
    <property type="term" value="P:quinate catabolic process"/>
    <property type="evidence" value="ECO:0007669"/>
    <property type="project" value="TreeGrafter"/>
</dbReference>
<feature type="active site" description="Proton donor" evidence="8 9">
    <location>
        <position position="102"/>
    </location>
</feature>
<dbReference type="NCBIfam" id="NF003807">
    <property type="entry name" value="PRK05395.1-4"/>
    <property type="match status" value="1"/>
</dbReference>
<dbReference type="PROSITE" id="PS01029">
    <property type="entry name" value="DEHYDROQUINASE_II"/>
    <property type="match status" value="1"/>
</dbReference>
<keyword evidence="8" id="KW-0028">Amino-acid biosynthesis</keyword>
<dbReference type="InterPro" id="IPR018509">
    <property type="entry name" value="DHquinase_II_CS"/>
</dbReference>
<comment type="subunit">
    <text evidence="5 8">Homododecamer.</text>
</comment>
<dbReference type="GO" id="GO:0003855">
    <property type="term" value="F:3-dehydroquinate dehydratase activity"/>
    <property type="evidence" value="ECO:0007669"/>
    <property type="project" value="UniProtKB-UniRule"/>
</dbReference>
<name>A0AA91I9S6_VARPD</name>
<comment type="function">
    <text evidence="2 8">Catalyzes a trans-dehydration via an enolate intermediate.</text>
</comment>
<dbReference type="GO" id="GO:0009073">
    <property type="term" value="P:aromatic amino acid family biosynthetic process"/>
    <property type="evidence" value="ECO:0007669"/>
    <property type="project" value="UniProtKB-KW"/>
</dbReference>
<comment type="similarity">
    <text evidence="4 8">Belongs to the type-II 3-dehydroquinase family.</text>
</comment>
<comment type="catalytic activity">
    <reaction evidence="1 8">
        <text>3-dehydroquinate = 3-dehydroshikimate + H2O</text>
        <dbReference type="Rhea" id="RHEA:21096"/>
        <dbReference type="ChEBI" id="CHEBI:15377"/>
        <dbReference type="ChEBI" id="CHEBI:16630"/>
        <dbReference type="ChEBI" id="CHEBI:32364"/>
        <dbReference type="EC" id="4.2.1.10"/>
    </reaction>
</comment>
<feature type="binding site" evidence="8">
    <location>
        <position position="89"/>
    </location>
    <ligand>
        <name>substrate</name>
    </ligand>
</feature>
<evidence type="ECO:0000256" key="4">
    <source>
        <dbReference type="ARBA" id="ARBA00011037"/>
    </source>
</evidence>
<dbReference type="EMBL" id="LVHG01000056">
    <property type="protein sequence ID" value="OAK61411.1"/>
    <property type="molecule type" value="Genomic_DNA"/>
</dbReference>
<protein>
    <recommendedName>
        <fullName evidence="6 8">3-dehydroquinate dehydratase</fullName>
        <shortName evidence="8">3-dehydroquinase</shortName>
        <ecNumber evidence="6 8">4.2.1.10</ecNumber>
    </recommendedName>
    <alternativeName>
        <fullName evidence="8">Type II DHQase</fullName>
    </alternativeName>
</protein>
<dbReference type="PANTHER" id="PTHR21272">
    <property type="entry name" value="CATABOLIC 3-DEHYDROQUINASE"/>
    <property type="match status" value="1"/>
</dbReference>
<feature type="site" description="Transition state stabilizer" evidence="8 10">
    <location>
        <position position="19"/>
    </location>
</feature>
<evidence type="ECO:0000256" key="8">
    <source>
        <dbReference type="HAMAP-Rule" id="MF_00169"/>
    </source>
</evidence>
<evidence type="ECO:0000256" key="7">
    <source>
        <dbReference type="ARBA" id="ARBA00023239"/>
    </source>
</evidence>
<proteinExistence type="inferred from homology"/>
<dbReference type="Pfam" id="PF01220">
    <property type="entry name" value="DHquinase_II"/>
    <property type="match status" value="1"/>
</dbReference>
<dbReference type="InterPro" id="IPR001874">
    <property type="entry name" value="DHquinase_II"/>
</dbReference>
<keyword evidence="7 8" id="KW-0456">Lyase</keyword>
<dbReference type="GO" id="GO:0009423">
    <property type="term" value="P:chorismate biosynthetic process"/>
    <property type="evidence" value="ECO:0007669"/>
    <property type="project" value="UniProtKB-UniRule"/>
</dbReference>
<evidence type="ECO:0000256" key="3">
    <source>
        <dbReference type="ARBA" id="ARBA00004902"/>
    </source>
</evidence>
<accession>A0AA91I9S6</accession>
<dbReference type="NCBIfam" id="NF003805">
    <property type="entry name" value="PRK05395.1-2"/>
    <property type="match status" value="1"/>
</dbReference>
<dbReference type="Gene3D" id="3.40.50.9100">
    <property type="entry name" value="Dehydroquinase, class II"/>
    <property type="match status" value="1"/>
</dbReference>
<feature type="binding site" evidence="8">
    <location>
        <position position="76"/>
    </location>
    <ligand>
        <name>substrate</name>
    </ligand>
</feature>
<evidence type="ECO:0000256" key="6">
    <source>
        <dbReference type="ARBA" id="ARBA00012060"/>
    </source>
</evidence>
<dbReference type="Proteomes" id="UP000077852">
    <property type="component" value="Unassembled WGS sequence"/>
</dbReference>
<feature type="active site" description="Proton acceptor" evidence="8 9">
    <location>
        <position position="24"/>
    </location>
</feature>
<sequence>MSKLIYILNGPNLNRLGTREPHIYGSETLEQVKQRCSDRAAALGLTIDFRQSNFEGAVVESVHEAVDKEAAGIIINPAGLTFTSTSLMDALKMFSGPRVELHITNVHARDAVYHNSLISKVATAVVAGMGTDGYIHALDWMAARTAKA</sequence>
<dbReference type="RefSeq" id="WP_081269364.1">
    <property type="nucleotide sequence ID" value="NZ_LVHG01000056.1"/>
</dbReference>
<evidence type="ECO:0000256" key="5">
    <source>
        <dbReference type="ARBA" id="ARBA00011193"/>
    </source>
</evidence>
<evidence type="ECO:0000256" key="10">
    <source>
        <dbReference type="PIRSR" id="PIRSR001399-3"/>
    </source>
</evidence>
<organism evidence="11 12">
    <name type="scientific">Variovorax paradoxus</name>
    <dbReference type="NCBI Taxonomy" id="34073"/>
    <lineage>
        <taxon>Bacteria</taxon>
        <taxon>Pseudomonadati</taxon>
        <taxon>Pseudomonadota</taxon>
        <taxon>Betaproteobacteria</taxon>
        <taxon>Burkholderiales</taxon>
        <taxon>Comamonadaceae</taxon>
        <taxon>Variovorax</taxon>
    </lineage>
</organism>
<evidence type="ECO:0000256" key="1">
    <source>
        <dbReference type="ARBA" id="ARBA00001864"/>
    </source>
</evidence>
<feature type="binding site" evidence="8">
    <location>
        <begin position="103"/>
        <end position="104"/>
    </location>
    <ligand>
        <name>substrate</name>
    </ligand>
</feature>
<comment type="caution">
    <text evidence="11">The sequence shown here is derived from an EMBL/GenBank/DDBJ whole genome shotgun (WGS) entry which is preliminary data.</text>
</comment>
<dbReference type="CDD" id="cd00466">
    <property type="entry name" value="DHQase_II"/>
    <property type="match status" value="1"/>
</dbReference>
<comment type="caution">
    <text evidence="8">Lacks conserved residue(s) required for the propagation of feature annotation.</text>
</comment>